<proteinExistence type="predicted"/>
<protein>
    <submittedName>
        <fullName evidence="1">Uncharacterized protein</fullName>
    </submittedName>
</protein>
<dbReference type="Proteomes" id="UP000184148">
    <property type="component" value="Unassembled WGS sequence"/>
</dbReference>
<dbReference type="EMBL" id="FQUY01000035">
    <property type="protein sequence ID" value="SHF57028.1"/>
    <property type="molecule type" value="Genomic_DNA"/>
</dbReference>
<keyword evidence="2" id="KW-1185">Reference proteome</keyword>
<dbReference type="AlphaFoldDB" id="A0A1M5CQP9"/>
<accession>A0A1M5CQP9</accession>
<evidence type="ECO:0000313" key="1">
    <source>
        <dbReference type="EMBL" id="SHF57028.1"/>
    </source>
</evidence>
<name>A0A1M5CQP9_9FIRM</name>
<reference evidence="2" key="1">
    <citation type="submission" date="2016-11" db="EMBL/GenBank/DDBJ databases">
        <authorList>
            <person name="Varghese N."/>
            <person name="Submissions S."/>
        </authorList>
    </citation>
    <scope>NUCLEOTIDE SEQUENCE [LARGE SCALE GENOMIC DNA]</scope>
    <source>
        <strain evidence="2">DSM 12395</strain>
    </source>
</reference>
<gene>
    <name evidence="1" type="ORF">SAMN02745133_02999</name>
</gene>
<evidence type="ECO:0000313" key="2">
    <source>
        <dbReference type="Proteomes" id="UP000184148"/>
    </source>
</evidence>
<organism evidence="1 2">
    <name type="scientific">Desulforamulus putei DSM 12395</name>
    <dbReference type="NCBI Taxonomy" id="1121429"/>
    <lineage>
        <taxon>Bacteria</taxon>
        <taxon>Bacillati</taxon>
        <taxon>Bacillota</taxon>
        <taxon>Clostridia</taxon>
        <taxon>Eubacteriales</taxon>
        <taxon>Peptococcaceae</taxon>
        <taxon>Desulforamulus</taxon>
    </lineage>
</organism>
<sequence>MAHLKRGELVLKWRRLPWVSKWPDGRQEYTEILSNIWLSMNAYQNEQSQELIEASGLINLVQHVNLAVFFFQPAFFNQPVGNIH</sequence>